<reference evidence="6 7" key="1">
    <citation type="submission" date="2016-10" db="EMBL/GenBank/DDBJ databases">
        <authorList>
            <person name="de Groot N.N."/>
        </authorList>
    </citation>
    <scope>NUCLEOTIDE SEQUENCE [LARGE SCALE GENOMIC DNA]</scope>
    <source>
        <strain evidence="6 7">CGMCC 1.5070</strain>
    </source>
</reference>
<dbReference type="Proteomes" id="UP000199158">
    <property type="component" value="Unassembled WGS sequence"/>
</dbReference>
<evidence type="ECO:0000256" key="2">
    <source>
        <dbReference type="ARBA" id="ARBA00022448"/>
    </source>
</evidence>
<evidence type="ECO:0000256" key="4">
    <source>
        <dbReference type="SAM" id="MobiDB-lite"/>
    </source>
</evidence>
<evidence type="ECO:0000256" key="1">
    <source>
        <dbReference type="ARBA" id="ARBA00008520"/>
    </source>
</evidence>
<feature type="compositionally biased region" description="Low complexity" evidence="4">
    <location>
        <begin position="25"/>
        <end position="42"/>
    </location>
</feature>
<dbReference type="AlphaFoldDB" id="A0A1H8CX25"/>
<sequence>MKKLISMMLVLAFALTAFAGCGKTTPTSSAAAPESASESASTDAKLDVIGTGSVTYDPNAPVNNGEDITISFWYDDPGPEGYQRYAQAIEDYQKIHPNVKFDVNKSLGWGDYWAKLPVAVANGTGPDLMHFHLNWYGDFIPGLAEPYPDDLTAALVEGFSGVEPMMYESKTYTIPVGNMTGAIFYNKEMWAEAGLTDKDIPKTWDELREAAKKLTKKDGDKIVVNGMDIPDGYFLLALNYQKGYNVFAEDGKHTQMNNPGAIEAAKMLQGFITNDKIFAPGSGAAQERFGNKQSAMMYNWTWAGGWLKGNVGDSFEWGIFPTPTFGADTQVVDRNNPEVSAVVNAKSDPKNKAVAMDFLRFYFASDSYLVELANKTYTAPTKFSCMADPSIVSNEVVSTIASYIDKTVWTGICTSGFDPAVNQILGDELFIQGKDAKTTLQKFDDENAKLAGEAEFATAERKSPLAQYLK</sequence>
<dbReference type="InterPro" id="IPR006059">
    <property type="entry name" value="SBP"/>
</dbReference>
<dbReference type="STRING" id="474960.SAMN05216180_2377"/>
<dbReference type="GO" id="GO:0055052">
    <property type="term" value="C:ATP-binding cassette (ABC) transporter complex, substrate-binding subunit-containing"/>
    <property type="evidence" value="ECO:0007669"/>
    <property type="project" value="TreeGrafter"/>
</dbReference>
<evidence type="ECO:0000256" key="3">
    <source>
        <dbReference type="ARBA" id="ARBA00022729"/>
    </source>
</evidence>
<keyword evidence="6" id="KW-0762">Sugar transport</keyword>
<keyword evidence="7" id="KW-1185">Reference proteome</keyword>
<dbReference type="PANTHER" id="PTHR30061:SF50">
    <property type="entry name" value="MALTOSE_MALTODEXTRIN-BINDING PERIPLASMIC PROTEIN"/>
    <property type="match status" value="1"/>
</dbReference>
<proteinExistence type="inferred from homology"/>
<dbReference type="OrthoDB" id="9795467at2"/>
<evidence type="ECO:0000313" key="7">
    <source>
        <dbReference type="Proteomes" id="UP000199158"/>
    </source>
</evidence>
<dbReference type="PANTHER" id="PTHR30061">
    <property type="entry name" value="MALTOSE-BINDING PERIPLASMIC PROTEIN"/>
    <property type="match status" value="1"/>
</dbReference>
<comment type="similarity">
    <text evidence="1">Belongs to the bacterial solute-binding protein 1 family.</text>
</comment>
<organism evidence="6 7">
    <name type="scientific">Hydrogenoanaerobacterium saccharovorans</name>
    <dbReference type="NCBI Taxonomy" id="474960"/>
    <lineage>
        <taxon>Bacteria</taxon>
        <taxon>Bacillati</taxon>
        <taxon>Bacillota</taxon>
        <taxon>Clostridia</taxon>
        <taxon>Eubacteriales</taxon>
        <taxon>Oscillospiraceae</taxon>
        <taxon>Hydrogenoanaerobacterium</taxon>
    </lineage>
</organism>
<name>A0A1H8CX25_9FIRM</name>
<dbReference type="GO" id="GO:1901982">
    <property type="term" value="F:maltose binding"/>
    <property type="evidence" value="ECO:0007669"/>
    <property type="project" value="TreeGrafter"/>
</dbReference>
<dbReference type="GO" id="GO:0042956">
    <property type="term" value="P:maltodextrin transmembrane transport"/>
    <property type="evidence" value="ECO:0007669"/>
    <property type="project" value="TreeGrafter"/>
</dbReference>
<dbReference type="SUPFAM" id="SSF53850">
    <property type="entry name" value="Periplasmic binding protein-like II"/>
    <property type="match status" value="1"/>
</dbReference>
<protein>
    <submittedName>
        <fullName evidence="6">Multiple sugar transport system substrate-binding protein</fullName>
    </submittedName>
</protein>
<gene>
    <name evidence="6" type="ORF">SAMN05216180_2377</name>
</gene>
<dbReference type="GO" id="GO:0015768">
    <property type="term" value="P:maltose transport"/>
    <property type="evidence" value="ECO:0007669"/>
    <property type="project" value="TreeGrafter"/>
</dbReference>
<feature type="signal peptide" evidence="5">
    <location>
        <begin position="1"/>
        <end position="19"/>
    </location>
</feature>
<dbReference type="Gene3D" id="3.40.190.10">
    <property type="entry name" value="Periplasmic binding protein-like II"/>
    <property type="match status" value="1"/>
</dbReference>
<evidence type="ECO:0000313" key="6">
    <source>
        <dbReference type="EMBL" id="SEM99432.1"/>
    </source>
</evidence>
<dbReference type="PROSITE" id="PS51257">
    <property type="entry name" value="PROKAR_LIPOPROTEIN"/>
    <property type="match status" value="1"/>
</dbReference>
<feature type="region of interest" description="Disordered" evidence="4">
    <location>
        <begin position="25"/>
        <end position="44"/>
    </location>
</feature>
<evidence type="ECO:0000256" key="5">
    <source>
        <dbReference type="SAM" id="SignalP"/>
    </source>
</evidence>
<feature type="chain" id="PRO_5038980691" evidence="5">
    <location>
        <begin position="20"/>
        <end position="470"/>
    </location>
</feature>
<dbReference type="EMBL" id="FOCG01000002">
    <property type="protein sequence ID" value="SEM99432.1"/>
    <property type="molecule type" value="Genomic_DNA"/>
</dbReference>
<keyword evidence="2" id="KW-0813">Transport</keyword>
<keyword evidence="3 5" id="KW-0732">Signal</keyword>
<dbReference type="RefSeq" id="WP_092755426.1">
    <property type="nucleotide sequence ID" value="NZ_FOCG01000002.1"/>
</dbReference>
<dbReference type="Pfam" id="PF01547">
    <property type="entry name" value="SBP_bac_1"/>
    <property type="match status" value="1"/>
</dbReference>
<accession>A0A1H8CX25</accession>